<feature type="region of interest" description="Disordered" evidence="1">
    <location>
        <begin position="1"/>
        <end position="54"/>
    </location>
</feature>
<name>E6S8J5_INTC7</name>
<reference evidence="2 3" key="1">
    <citation type="journal article" date="2010" name="Stand. Genomic Sci.">
        <title>Complete genome sequence of Intrasporangium calvum type strain (7 KIP).</title>
        <authorList>
            <person name="Del Rio T.G."/>
            <person name="Chertkov O."/>
            <person name="Yasawong M."/>
            <person name="Lucas S."/>
            <person name="Deshpande S."/>
            <person name="Cheng J.F."/>
            <person name="Detter C."/>
            <person name="Tapia R."/>
            <person name="Han C."/>
            <person name="Goodwin L."/>
            <person name="Pitluck S."/>
            <person name="Liolios K."/>
            <person name="Ivanova N."/>
            <person name="Mavromatis K."/>
            <person name="Pati A."/>
            <person name="Chen A."/>
            <person name="Palaniappan K."/>
            <person name="Land M."/>
            <person name="Hauser L."/>
            <person name="Chang Y.J."/>
            <person name="Jeffries C.D."/>
            <person name="Rohde M."/>
            <person name="Pukall R."/>
            <person name="Sikorski J."/>
            <person name="Goker M."/>
            <person name="Woyke T."/>
            <person name="Bristow J."/>
            <person name="Eisen J.A."/>
            <person name="Markowitz V."/>
            <person name="Hugenholtz P."/>
            <person name="Kyrpides N.C."/>
            <person name="Klenk H.P."/>
            <person name="Lapidus A."/>
        </authorList>
    </citation>
    <scope>NUCLEOTIDE SEQUENCE [LARGE SCALE GENOMIC DNA]</scope>
    <source>
        <strain evidence="3">ATCC 23552 / DSM 43043 / JCM 3097 / NBRC 12989 / 7 KIP</strain>
    </source>
</reference>
<organism evidence="2 3">
    <name type="scientific">Intrasporangium calvum (strain ATCC 23552 / DSM 43043 / JCM 3097 / NBRC 12989 / NCIMB 10167 / NRRL B-3866 / 7 KIP)</name>
    <dbReference type="NCBI Taxonomy" id="710696"/>
    <lineage>
        <taxon>Bacteria</taxon>
        <taxon>Bacillati</taxon>
        <taxon>Actinomycetota</taxon>
        <taxon>Actinomycetes</taxon>
        <taxon>Micrococcales</taxon>
        <taxon>Intrasporangiaceae</taxon>
        <taxon>Intrasporangium</taxon>
    </lineage>
</organism>
<evidence type="ECO:0000313" key="3">
    <source>
        <dbReference type="Proteomes" id="UP000008914"/>
    </source>
</evidence>
<dbReference type="KEGG" id="ica:Intca_2652"/>
<dbReference type="AlphaFoldDB" id="E6S8J5"/>
<keyword evidence="3" id="KW-1185">Reference proteome</keyword>
<sequence length="170" mass="18352">MRQSRRSRHRDVPWATSASRQTIGAAYGGGTALPTQKRGGKQGVTHAQPESTMTADPMEAGSAVSGAMGPYAATLLGSLRQTMDGARAEVMAARRATATRTDLDKARNDYLLAMVAYQQALTIYRLPIPPRLRDELRLLRRVLGDAHSPTALAATQPRSRGWGRRAGVGR</sequence>
<protein>
    <submittedName>
        <fullName evidence="2">Uncharacterized protein</fullName>
    </submittedName>
</protein>
<gene>
    <name evidence="2" type="ordered locus">Intca_2652</name>
</gene>
<dbReference type="Proteomes" id="UP000008914">
    <property type="component" value="Chromosome"/>
</dbReference>
<feature type="region of interest" description="Disordered" evidence="1">
    <location>
        <begin position="150"/>
        <end position="170"/>
    </location>
</feature>
<dbReference type="HOGENOM" id="CLU_1568644_0_0_11"/>
<dbReference type="STRING" id="710696.Intca_2652"/>
<dbReference type="EMBL" id="CP002343">
    <property type="protein sequence ID" value="ADU49157.1"/>
    <property type="molecule type" value="Genomic_DNA"/>
</dbReference>
<accession>E6S8J5</accession>
<proteinExistence type="predicted"/>
<evidence type="ECO:0000313" key="2">
    <source>
        <dbReference type="EMBL" id="ADU49157.1"/>
    </source>
</evidence>
<evidence type="ECO:0000256" key="1">
    <source>
        <dbReference type="SAM" id="MobiDB-lite"/>
    </source>
</evidence>